<organism evidence="1 2">
    <name type="scientific">Dyadobacter beijingensis</name>
    <dbReference type="NCBI Taxonomy" id="365489"/>
    <lineage>
        <taxon>Bacteria</taxon>
        <taxon>Pseudomonadati</taxon>
        <taxon>Bacteroidota</taxon>
        <taxon>Cytophagia</taxon>
        <taxon>Cytophagales</taxon>
        <taxon>Spirosomataceae</taxon>
        <taxon>Dyadobacter</taxon>
    </lineage>
</organism>
<accession>A0ABQ2I0Q0</accession>
<evidence type="ECO:0000313" key="2">
    <source>
        <dbReference type="Proteomes" id="UP000632339"/>
    </source>
</evidence>
<protein>
    <recommendedName>
        <fullName evidence="3">Double zinc ribbon</fullName>
    </recommendedName>
</protein>
<evidence type="ECO:0000313" key="1">
    <source>
        <dbReference type="EMBL" id="GGM97093.1"/>
    </source>
</evidence>
<comment type="caution">
    <text evidence="1">The sequence shown here is derived from an EMBL/GenBank/DDBJ whole genome shotgun (WGS) entry which is preliminary data.</text>
</comment>
<reference evidence="2" key="1">
    <citation type="journal article" date="2019" name="Int. J. Syst. Evol. Microbiol.">
        <title>The Global Catalogue of Microorganisms (GCM) 10K type strain sequencing project: providing services to taxonomists for standard genome sequencing and annotation.</title>
        <authorList>
            <consortium name="The Broad Institute Genomics Platform"/>
            <consortium name="The Broad Institute Genome Sequencing Center for Infectious Disease"/>
            <person name="Wu L."/>
            <person name="Ma J."/>
        </authorList>
    </citation>
    <scope>NUCLEOTIDE SEQUENCE [LARGE SCALE GENOMIC DNA]</scope>
    <source>
        <strain evidence="2">CGMCC 1.6375</strain>
    </source>
</reference>
<proteinExistence type="predicted"/>
<name>A0ABQ2I0Q0_9BACT</name>
<sequence length="89" mass="9594">MQVCNNCGTINETDARVCTHCRIQGSFSAVGNTPDGHTGHAQQQCRNCGNLIGAHLPKCPDCRFPAPVRRTENRQQADGTFVIGNLRAG</sequence>
<gene>
    <name evidence="1" type="ORF">GCM10010967_33650</name>
</gene>
<evidence type="ECO:0008006" key="3">
    <source>
        <dbReference type="Google" id="ProtNLM"/>
    </source>
</evidence>
<keyword evidence="2" id="KW-1185">Reference proteome</keyword>
<dbReference type="Proteomes" id="UP000632339">
    <property type="component" value="Unassembled WGS sequence"/>
</dbReference>
<dbReference type="EMBL" id="BMLI01000001">
    <property type="protein sequence ID" value="GGM97093.1"/>
    <property type="molecule type" value="Genomic_DNA"/>
</dbReference>
<dbReference type="RefSeq" id="WP_019942662.1">
    <property type="nucleotide sequence ID" value="NZ_BMLI01000001.1"/>
</dbReference>